<evidence type="ECO:0000313" key="4">
    <source>
        <dbReference type="Proteomes" id="UP001569414"/>
    </source>
</evidence>
<comment type="caution">
    <text evidence="3">The sequence shown here is derived from an EMBL/GenBank/DDBJ whole genome shotgun (WGS) entry which is preliminary data.</text>
</comment>
<dbReference type="CDD" id="cd02440">
    <property type="entry name" value="AdoMet_MTases"/>
    <property type="match status" value="1"/>
</dbReference>
<feature type="domain" description="Methyltransferase type 11" evidence="1">
    <location>
        <begin position="87"/>
        <end position="153"/>
    </location>
</feature>
<reference evidence="3 4" key="1">
    <citation type="submission" date="2024-08" db="EMBL/GenBank/DDBJ databases">
        <authorList>
            <person name="Ishaq N."/>
        </authorList>
    </citation>
    <scope>NUCLEOTIDE SEQUENCE [LARGE SCALE GENOMIC DNA]</scope>
    <source>
        <strain evidence="3 4">JCM 30400</strain>
    </source>
</reference>
<sequence>MIWQCPLCAKPLTLGKDAWLCSNRHSFDRAREGYVNLLPVYRKRRKDPGDSTEMLHARRRFLKAGYYRPLVEAITALLPYRPGRRLLDIGCGEGYYLRQLESAGWHGHALAGVDISKSGVRMAAKSDSAAQFVVSSNANLPVASNSVDHLLRIFAPAPDTEMLRVIKEGGHLLDVSPGPDHLWTLKGHLYREARKHPAPKLVEGLYPEVDLRCCFPFELRGHAAISDFLAMTPFAWKGNREARAELEQQESLILEADFIVRRFIKRN</sequence>
<dbReference type="InterPro" id="IPR016718">
    <property type="entry name" value="rRNA_m1G-MeTrfase_A_prd"/>
</dbReference>
<evidence type="ECO:0000259" key="1">
    <source>
        <dbReference type="Pfam" id="PF08241"/>
    </source>
</evidence>
<dbReference type="Pfam" id="PF21302">
    <property type="entry name" value="Zn_ribbon_RlmA"/>
    <property type="match status" value="1"/>
</dbReference>
<keyword evidence="4" id="KW-1185">Reference proteome</keyword>
<feature type="domain" description="23S rRNA (guanine(745)-N(1))-methyltransferase N-terminal" evidence="2">
    <location>
        <begin position="3"/>
        <end position="46"/>
    </location>
</feature>
<evidence type="ECO:0000313" key="3">
    <source>
        <dbReference type="EMBL" id="MFA0791516.1"/>
    </source>
</evidence>
<dbReference type="GO" id="GO:0008168">
    <property type="term" value="F:methyltransferase activity"/>
    <property type="evidence" value="ECO:0007669"/>
    <property type="project" value="UniProtKB-KW"/>
</dbReference>
<organism evidence="3 4">
    <name type="scientific">Microbulbifer echini</name>
    <dbReference type="NCBI Taxonomy" id="1529067"/>
    <lineage>
        <taxon>Bacteria</taxon>
        <taxon>Pseudomonadati</taxon>
        <taxon>Pseudomonadota</taxon>
        <taxon>Gammaproteobacteria</taxon>
        <taxon>Cellvibrionales</taxon>
        <taxon>Microbulbiferaceae</taxon>
        <taxon>Microbulbifer</taxon>
    </lineage>
</organism>
<dbReference type="InterPro" id="IPR048647">
    <property type="entry name" value="RlmA_N"/>
</dbReference>
<dbReference type="InterPro" id="IPR013216">
    <property type="entry name" value="Methyltransf_11"/>
</dbReference>
<dbReference type="SUPFAM" id="SSF53335">
    <property type="entry name" value="S-adenosyl-L-methionine-dependent methyltransferases"/>
    <property type="match status" value="1"/>
</dbReference>
<proteinExistence type="predicted"/>
<accession>A0ABV4NRE8</accession>
<name>A0ABV4NRE8_9GAMM</name>
<dbReference type="InterPro" id="IPR029063">
    <property type="entry name" value="SAM-dependent_MTases_sf"/>
</dbReference>
<evidence type="ECO:0000259" key="2">
    <source>
        <dbReference type="Pfam" id="PF21302"/>
    </source>
</evidence>
<dbReference type="GO" id="GO:0032259">
    <property type="term" value="P:methylation"/>
    <property type="evidence" value="ECO:0007669"/>
    <property type="project" value="UniProtKB-KW"/>
</dbReference>
<dbReference type="PIRSF" id="PIRSF018249">
    <property type="entry name" value="MyrA_prd"/>
    <property type="match status" value="1"/>
</dbReference>
<keyword evidence="3" id="KW-0489">Methyltransferase</keyword>
<dbReference type="Pfam" id="PF08241">
    <property type="entry name" value="Methyltransf_11"/>
    <property type="match status" value="1"/>
</dbReference>
<dbReference type="Gene3D" id="3.40.50.150">
    <property type="entry name" value="Vaccinia Virus protein VP39"/>
    <property type="match status" value="1"/>
</dbReference>
<gene>
    <name evidence="3" type="ORF">ACCI51_13240</name>
</gene>
<dbReference type="RefSeq" id="WP_371843973.1">
    <property type="nucleotide sequence ID" value="NZ_JBGMEL010000012.1"/>
</dbReference>
<dbReference type="EMBL" id="JBGMEL010000012">
    <property type="protein sequence ID" value="MFA0791516.1"/>
    <property type="molecule type" value="Genomic_DNA"/>
</dbReference>
<keyword evidence="3" id="KW-0808">Transferase</keyword>
<protein>
    <submittedName>
        <fullName evidence="3">RNA methyltransferase</fullName>
    </submittedName>
</protein>
<dbReference type="Proteomes" id="UP001569414">
    <property type="component" value="Unassembled WGS sequence"/>
</dbReference>